<dbReference type="GO" id="GO:0046872">
    <property type="term" value="F:metal ion binding"/>
    <property type="evidence" value="ECO:0007669"/>
    <property type="project" value="UniProtKB-KW"/>
</dbReference>
<proteinExistence type="predicted"/>
<organism evidence="5 6">
    <name type="scientific">Caballeronia sordidicola</name>
    <name type="common">Burkholderia sordidicola</name>
    <dbReference type="NCBI Taxonomy" id="196367"/>
    <lineage>
        <taxon>Bacteria</taxon>
        <taxon>Pseudomonadati</taxon>
        <taxon>Pseudomonadota</taxon>
        <taxon>Betaproteobacteria</taxon>
        <taxon>Burkholderiales</taxon>
        <taxon>Burkholderiaceae</taxon>
        <taxon>Caballeronia</taxon>
    </lineage>
</organism>
<comment type="cofactor">
    <cofactor evidence="3">
        <name>Zn(2+)</name>
        <dbReference type="ChEBI" id="CHEBI:29105"/>
    </cofactor>
    <text evidence="3">Binds 1 divalent metal cation per subunit.</text>
</comment>
<evidence type="ECO:0000256" key="3">
    <source>
        <dbReference type="PIRSR" id="PIRSR605511-2"/>
    </source>
</evidence>
<evidence type="ECO:0000256" key="1">
    <source>
        <dbReference type="ARBA" id="ARBA00022801"/>
    </source>
</evidence>
<dbReference type="EMBL" id="FCOC02000001">
    <property type="protein sequence ID" value="SAL09394.1"/>
    <property type="molecule type" value="Genomic_DNA"/>
</dbReference>
<dbReference type="InterPro" id="IPR051262">
    <property type="entry name" value="SMP-30/CGR1_Lactonase"/>
</dbReference>
<feature type="binding site" evidence="3">
    <location>
        <position position="233"/>
    </location>
    <ligand>
        <name>a divalent metal cation</name>
        <dbReference type="ChEBI" id="CHEBI:60240"/>
    </ligand>
</feature>
<keyword evidence="1" id="KW-0378">Hydrolase</keyword>
<dbReference type="SUPFAM" id="SSF63829">
    <property type="entry name" value="Calcium-dependent phosphotriesterase"/>
    <property type="match status" value="1"/>
</dbReference>
<dbReference type="PRINTS" id="PR01790">
    <property type="entry name" value="SMP30FAMILY"/>
</dbReference>
<dbReference type="AlphaFoldDB" id="A0A158EP92"/>
<feature type="binding site" evidence="3">
    <location>
        <position position="35"/>
    </location>
    <ligand>
        <name>a divalent metal cation</name>
        <dbReference type="ChEBI" id="CHEBI:60240"/>
    </ligand>
</feature>
<keyword evidence="3" id="KW-0862">Zinc</keyword>
<feature type="binding site" evidence="3">
    <location>
        <position position="121"/>
    </location>
    <ligand>
        <name>substrate</name>
    </ligand>
</feature>
<sequence length="304" mass="33666">MTTHSNVVIIDPRFKAMVLPNAPLELLGDGFRWLEGPVWFADLDCLLFSDLPNDRIMRWTQSGGVSVFRQPSDFANGHTRDRQGRLIGCSHRGRCITRTELDGRLVVLADRYEGKRLNSPNDVIVKSDGTIWFSDPPYGIQTDYEGGKQESERPACVYRLIPDTGEIRVISDQFEGPNGLCFSPDETRLYVCESGLQFDVTPVQHIAVMNVNAAAISCSEPNLFHKIDPGFADGIRCDEDGNIWSSAADGVHCLSPSGELLGKILVPVTVSNLTFGGRNRSRLFICASQSLFAIYTNQRGAQRP</sequence>
<dbReference type="PANTHER" id="PTHR47572:SF4">
    <property type="entry name" value="LACTONASE DRP35"/>
    <property type="match status" value="1"/>
</dbReference>
<dbReference type="InterPro" id="IPR013658">
    <property type="entry name" value="SGL"/>
</dbReference>
<dbReference type="Proteomes" id="UP000054893">
    <property type="component" value="Unassembled WGS sequence"/>
</dbReference>
<feature type="active site" description="Proton donor/acceptor" evidence="2">
    <location>
        <position position="233"/>
    </location>
</feature>
<dbReference type="PANTHER" id="PTHR47572">
    <property type="entry name" value="LIPOPROTEIN-RELATED"/>
    <property type="match status" value="1"/>
</dbReference>
<evidence type="ECO:0000313" key="5">
    <source>
        <dbReference type="EMBL" id="SAL09394.1"/>
    </source>
</evidence>
<evidence type="ECO:0000256" key="2">
    <source>
        <dbReference type="PIRSR" id="PIRSR605511-1"/>
    </source>
</evidence>
<feature type="domain" description="SMP-30/Gluconolactonase/LRE-like region" evidence="4">
    <location>
        <begin position="35"/>
        <end position="287"/>
    </location>
</feature>
<accession>A0A158EP92</accession>
<protein>
    <submittedName>
        <fullName evidence="5">Gluconolactonase</fullName>
    </submittedName>
</protein>
<dbReference type="InterPro" id="IPR011042">
    <property type="entry name" value="6-blade_b-propeller_TolB-like"/>
</dbReference>
<evidence type="ECO:0000313" key="6">
    <source>
        <dbReference type="Proteomes" id="UP000054893"/>
    </source>
</evidence>
<evidence type="ECO:0000259" key="4">
    <source>
        <dbReference type="Pfam" id="PF08450"/>
    </source>
</evidence>
<dbReference type="GO" id="GO:0016787">
    <property type="term" value="F:hydrolase activity"/>
    <property type="evidence" value="ECO:0007669"/>
    <property type="project" value="UniProtKB-KW"/>
</dbReference>
<gene>
    <name evidence="5" type="ORF">AWB64_00137</name>
</gene>
<name>A0A158EP92_CABSO</name>
<dbReference type="Gene3D" id="2.120.10.30">
    <property type="entry name" value="TolB, C-terminal domain"/>
    <property type="match status" value="1"/>
</dbReference>
<feature type="binding site" evidence="3">
    <location>
        <position position="178"/>
    </location>
    <ligand>
        <name>a divalent metal cation</name>
        <dbReference type="ChEBI" id="CHEBI:60240"/>
    </ligand>
</feature>
<reference evidence="5 6" key="1">
    <citation type="submission" date="2016-01" db="EMBL/GenBank/DDBJ databases">
        <authorList>
            <person name="Oliw E.H."/>
        </authorList>
    </citation>
    <scope>NUCLEOTIDE SEQUENCE [LARGE SCALE GENOMIC DNA]</scope>
    <source>
        <strain evidence="5">LMG 22029</strain>
    </source>
</reference>
<dbReference type="RefSeq" id="WP_060816701.1">
    <property type="nucleotide sequence ID" value="NZ_FCOC02000001.1"/>
</dbReference>
<keyword evidence="3" id="KW-0479">Metal-binding</keyword>
<dbReference type="InterPro" id="IPR005511">
    <property type="entry name" value="SMP-30"/>
</dbReference>
<dbReference type="OrthoDB" id="241638at2"/>
<dbReference type="Pfam" id="PF08450">
    <property type="entry name" value="SGL"/>
    <property type="match status" value="1"/>
</dbReference>